<evidence type="ECO:0000256" key="4">
    <source>
        <dbReference type="ARBA" id="ARBA00022801"/>
    </source>
</evidence>
<name>A0A6N7PWM7_9BACT</name>
<keyword evidence="5" id="KW-0862">Zinc</keyword>
<keyword evidence="4" id="KW-0378">Hydrolase</keyword>
<organism evidence="6 7">
    <name type="scientific">Polyangium spumosum</name>
    <dbReference type="NCBI Taxonomy" id="889282"/>
    <lineage>
        <taxon>Bacteria</taxon>
        <taxon>Pseudomonadati</taxon>
        <taxon>Myxococcota</taxon>
        <taxon>Polyangia</taxon>
        <taxon>Polyangiales</taxon>
        <taxon>Polyangiaceae</taxon>
        <taxon>Polyangium</taxon>
    </lineage>
</organism>
<evidence type="ECO:0000256" key="5">
    <source>
        <dbReference type="ARBA" id="ARBA00022833"/>
    </source>
</evidence>
<evidence type="ECO:0000313" key="7">
    <source>
        <dbReference type="Proteomes" id="UP000440224"/>
    </source>
</evidence>
<dbReference type="EMBL" id="WJIE01000004">
    <property type="protein sequence ID" value="MRG93211.1"/>
    <property type="molecule type" value="Genomic_DNA"/>
</dbReference>
<dbReference type="InterPro" id="IPR051013">
    <property type="entry name" value="MBL_superfamily_lactonases"/>
</dbReference>
<dbReference type="SUPFAM" id="SSF56281">
    <property type="entry name" value="Metallo-hydrolase/oxidoreductase"/>
    <property type="match status" value="1"/>
</dbReference>
<dbReference type="RefSeq" id="WP_153820071.1">
    <property type="nucleotide sequence ID" value="NZ_WJIE01000004.1"/>
</dbReference>
<comment type="cofactor">
    <cofactor evidence="1">
        <name>Zn(2+)</name>
        <dbReference type="ChEBI" id="CHEBI:29105"/>
    </cofactor>
</comment>
<dbReference type="AlphaFoldDB" id="A0A6N7PWM7"/>
<keyword evidence="7" id="KW-1185">Reference proteome</keyword>
<evidence type="ECO:0000313" key="6">
    <source>
        <dbReference type="EMBL" id="MRG93211.1"/>
    </source>
</evidence>
<reference evidence="6 7" key="1">
    <citation type="submission" date="2019-10" db="EMBL/GenBank/DDBJ databases">
        <title>A soil myxobacterium in the family Polyangiaceae.</title>
        <authorList>
            <person name="Li Y."/>
            <person name="Wang J."/>
        </authorList>
    </citation>
    <scope>NUCLEOTIDE SEQUENCE [LARGE SCALE GENOMIC DNA]</scope>
    <source>
        <strain evidence="6 7">DSM 14734</strain>
    </source>
</reference>
<protein>
    <recommendedName>
        <fullName evidence="8">MBL fold metallo-hydrolase</fullName>
    </recommendedName>
</protein>
<gene>
    <name evidence="6" type="ORF">GF068_14900</name>
</gene>
<accession>A0A6N7PWM7</accession>
<proteinExistence type="inferred from homology"/>
<dbReference type="Proteomes" id="UP000440224">
    <property type="component" value="Unassembled WGS sequence"/>
</dbReference>
<evidence type="ECO:0000256" key="3">
    <source>
        <dbReference type="ARBA" id="ARBA00022723"/>
    </source>
</evidence>
<dbReference type="PANTHER" id="PTHR42978">
    <property type="entry name" value="QUORUM-QUENCHING LACTONASE YTNP-RELATED-RELATED"/>
    <property type="match status" value="1"/>
</dbReference>
<evidence type="ECO:0008006" key="8">
    <source>
        <dbReference type="Google" id="ProtNLM"/>
    </source>
</evidence>
<dbReference type="Gene3D" id="3.60.15.10">
    <property type="entry name" value="Ribonuclease Z/Hydroxyacylglutathione hydrolase-like"/>
    <property type="match status" value="1"/>
</dbReference>
<dbReference type="OrthoDB" id="5443440at2"/>
<evidence type="ECO:0000256" key="2">
    <source>
        <dbReference type="ARBA" id="ARBA00007749"/>
    </source>
</evidence>
<dbReference type="GO" id="GO:0016787">
    <property type="term" value="F:hydrolase activity"/>
    <property type="evidence" value="ECO:0007669"/>
    <property type="project" value="UniProtKB-KW"/>
</dbReference>
<comment type="caution">
    <text evidence="6">The sequence shown here is derived from an EMBL/GenBank/DDBJ whole genome shotgun (WGS) entry which is preliminary data.</text>
</comment>
<dbReference type="GO" id="GO:0046872">
    <property type="term" value="F:metal ion binding"/>
    <property type="evidence" value="ECO:0007669"/>
    <property type="project" value="UniProtKB-KW"/>
</dbReference>
<evidence type="ECO:0000256" key="1">
    <source>
        <dbReference type="ARBA" id="ARBA00001947"/>
    </source>
</evidence>
<dbReference type="InterPro" id="IPR036866">
    <property type="entry name" value="RibonucZ/Hydroxyglut_hydro"/>
</dbReference>
<comment type="similarity">
    <text evidence="2">Belongs to the metallo-beta-lactamase superfamily.</text>
</comment>
<keyword evidence="3" id="KW-0479">Metal-binding</keyword>
<dbReference type="PANTHER" id="PTHR42978:SF7">
    <property type="entry name" value="METALLO-HYDROLASE RV2300C-RELATED"/>
    <property type="match status" value="1"/>
</dbReference>
<sequence>MPEPKDPVLRPIDVFAGARDASRPEDRLREVRKRAARLREELLSAPPVACYRSRSLVRVPYPTRYALRDAFRGPTPFVHILNRVFLVQFEAEGQLRTLLVSPSDVRANAETPFFKRLGGSFGPFQELGQRLIAPEIGTVEFCLAEAGLSPEDVDYITYDHLHTQDVRRWLGAHGRPGLFPRAKLLVMRQEWESTLALLPPQRDWYCPGGIDGLDPSRIVLLDGDTKLGESVVLMATPGHTEGNHSIVARTSEGIFVTSENGVGPDAYAPRASRIPGLRRYAEETGMEVVLNGNTLERGLDQYISMVQEKEVAGASRQNPDFPGMVCSSELSPYFLFPGVTPTFSFGDLTLGKPARPARGDIRPRAAGAALTA</sequence>